<keyword evidence="2" id="KW-1133">Transmembrane helix</keyword>
<proteinExistence type="predicted"/>
<evidence type="ECO:0000256" key="2">
    <source>
        <dbReference type="SAM" id="Phobius"/>
    </source>
</evidence>
<protein>
    <recommendedName>
        <fullName evidence="5">DUF4124 domain-containing protein</fullName>
    </recommendedName>
</protein>
<name>A0A1B3BDL4_9GAMM</name>
<reference evidence="4" key="1">
    <citation type="submission" date="2015-08" db="EMBL/GenBank/DDBJ databases">
        <authorList>
            <person name="Kim K.M."/>
        </authorList>
    </citation>
    <scope>NUCLEOTIDE SEQUENCE [LARGE SCALE GENOMIC DNA]</scope>
    <source>
        <strain evidence="4">KCTC 23892</strain>
    </source>
</reference>
<feature type="transmembrane region" description="Helical" evidence="2">
    <location>
        <begin position="6"/>
        <end position="27"/>
    </location>
</feature>
<evidence type="ECO:0008006" key="5">
    <source>
        <dbReference type="Google" id="ProtNLM"/>
    </source>
</evidence>
<dbReference type="Proteomes" id="UP000094147">
    <property type="component" value="Chromosome"/>
</dbReference>
<dbReference type="STRING" id="1144748.KS2013_2214"/>
<gene>
    <name evidence="3" type="ORF">KS2013_2214</name>
</gene>
<keyword evidence="4" id="KW-1185">Reference proteome</keyword>
<keyword evidence="2" id="KW-0472">Membrane</keyword>
<sequence>MRYLIGILIGMCFVLLFFGIFTIYQYYEMDRKYKVKEVPSQKTVPPNRNLLKDPQKPTQKPVIKNENVTTINKREPSLYTWKDEKGNVVISERPRTKGEYQNLELSEDGYSVVEMEKAKPMRREERRTSSSYSDKPLNPTILKQQLVARNSTAKCRWLVGRAYELHTKINQHSGANRSIHCDELSERIGEMNKLRREGESCYFPYGYSAKC</sequence>
<evidence type="ECO:0000313" key="3">
    <source>
        <dbReference type="EMBL" id="AOE50919.1"/>
    </source>
</evidence>
<accession>A0A1B3BDL4</accession>
<evidence type="ECO:0000313" key="4">
    <source>
        <dbReference type="Proteomes" id="UP000094147"/>
    </source>
</evidence>
<dbReference type="RefSeq" id="WP_068993891.1">
    <property type="nucleotide sequence ID" value="NZ_CP012418.1"/>
</dbReference>
<feature type="region of interest" description="Disordered" evidence="1">
    <location>
        <begin position="40"/>
        <end position="60"/>
    </location>
</feature>
<dbReference type="AlphaFoldDB" id="A0A1B3BDL4"/>
<dbReference type="KEGG" id="ksd:KS2013_2214"/>
<dbReference type="EMBL" id="CP012418">
    <property type="protein sequence ID" value="AOE50919.1"/>
    <property type="molecule type" value="Genomic_DNA"/>
</dbReference>
<organism evidence="3 4">
    <name type="scientific">Kangiella sediminilitoris</name>
    <dbReference type="NCBI Taxonomy" id="1144748"/>
    <lineage>
        <taxon>Bacteria</taxon>
        <taxon>Pseudomonadati</taxon>
        <taxon>Pseudomonadota</taxon>
        <taxon>Gammaproteobacteria</taxon>
        <taxon>Kangiellales</taxon>
        <taxon>Kangiellaceae</taxon>
        <taxon>Kangiella</taxon>
    </lineage>
</organism>
<keyword evidence="2" id="KW-0812">Transmembrane</keyword>
<evidence type="ECO:0000256" key="1">
    <source>
        <dbReference type="SAM" id="MobiDB-lite"/>
    </source>
</evidence>